<organism evidence="2 3">
    <name type="scientific">Candidatus Eisenbergiella intestinigallinarum</name>
    <dbReference type="NCBI Taxonomy" id="2838549"/>
    <lineage>
        <taxon>Bacteria</taxon>
        <taxon>Bacillati</taxon>
        <taxon>Bacillota</taxon>
        <taxon>Clostridia</taxon>
        <taxon>Lachnospirales</taxon>
        <taxon>Lachnospiraceae</taxon>
        <taxon>Eisenbergiella</taxon>
    </lineage>
</organism>
<name>A0A9D2QGM0_9FIRM</name>
<keyword evidence="1" id="KW-0472">Membrane</keyword>
<protein>
    <recommendedName>
        <fullName evidence="4">Pilus assembly protein</fullName>
    </recommendedName>
</protein>
<reference evidence="2" key="2">
    <citation type="submission" date="2021-04" db="EMBL/GenBank/DDBJ databases">
        <authorList>
            <person name="Gilroy R."/>
        </authorList>
    </citation>
    <scope>NUCLEOTIDE SEQUENCE</scope>
    <source>
        <strain evidence="2">ChiBcec1-1630</strain>
    </source>
</reference>
<sequence>MEASMTVEASLAVPLFLFFMVNVLSCLLFFHTFLSNLEQLHQQGRQLSMMAYMAGDSGLIRDDMVQLVHPERISPVVPILGYPGTTIVSCCYMRAWTGYDVEHRAEGGEGEETYVYITDGGSAYHMARNCTHLTLSITLAGKEEMETLRNASGGRYRPCERCGGDGSGIVYITKEGDRYHNTIECSGLKRSVRCIPISEAVGRTPCSRCCA</sequence>
<dbReference type="AlphaFoldDB" id="A0A9D2QGM0"/>
<dbReference type="Proteomes" id="UP000823922">
    <property type="component" value="Unassembled WGS sequence"/>
</dbReference>
<reference evidence="2" key="1">
    <citation type="journal article" date="2021" name="PeerJ">
        <title>Extensive microbial diversity within the chicken gut microbiome revealed by metagenomics and culture.</title>
        <authorList>
            <person name="Gilroy R."/>
            <person name="Ravi A."/>
            <person name="Getino M."/>
            <person name="Pursley I."/>
            <person name="Horton D.L."/>
            <person name="Alikhan N.F."/>
            <person name="Baker D."/>
            <person name="Gharbi K."/>
            <person name="Hall N."/>
            <person name="Watson M."/>
            <person name="Adriaenssens E.M."/>
            <person name="Foster-Nyarko E."/>
            <person name="Jarju S."/>
            <person name="Secka A."/>
            <person name="Antonio M."/>
            <person name="Oren A."/>
            <person name="Chaudhuri R.R."/>
            <person name="La Ragione R."/>
            <person name="Hildebrand F."/>
            <person name="Pallen M.J."/>
        </authorList>
    </citation>
    <scope>NUCLEOTIDE SEQUENCE</scope>
    <source>
        <strain evidence="2">ChiBcec1-1630</strain>
    </source>
</reference>
<keyword evidence="1" id="KW-0812">Transmembrane</keyword>
<evidence type="ECO:0008006" key="4">
    <source>
        <dbReference type="Google" id="ProtNLM"/>
    </source>
</evidence>
<gene>
    <name evidence="2" type="ORF">H9926_04410</name>
</gene>
<evidence type="ECO:0000313" key="2">
    <source>
        <dbReference type="EMBL" id="HJC87241.1"/>
    </source>
</evidence>
<keyword evidence="1" id="KW-1133">Transmembrane helix</keyword>
<evidence type="ECO:0000256" key="1">
    <source>
        <dbReference type="SAM" id="Phobius"/>
    </source>
</evidence>
<dbReference type="EMBL" id="DWVS01000107">
    <property type="protein sequence ID" value="HJC87241.1"/>
    <property type="molecule type" value="Genomic_DNA"/>
</dbReference>
<evidence type="ECO:0000313" key="3">
    <source>
        <dbReference type="Proteomes" id="UP000823922"/>
    </source>
</evidence>
<accession>A0A9D2QGM0</accession>
<feature type="transmembrane region" description="Helical" evidence="1">
    <location>
        <begin position="12"/>
        <end position="34"/>
    </location>
</feature>
<proteinExistence type="predicted"/>
<comment type="caution">
    <text evidence="2">The sequence shown here is derived from an EMBL/GenBank/DDBJ whole genome shotgun (WGS) entry which is preliminary data.</text>
</comment>